<sequence>MADVRKWIMMDENQQDMRIALYMRVSKGIESNPHGQMAGRFKMRLTCCSVVTRNDVVPPMNQLIVPRVFGVQY</sequence>
<reference evidence="1" key="1">
    <citation type="submission" date="2013-03" db="EMBL/GenBank/DDBJ databases">
        <authorList>
            <person name="Aslett M."/>
        </authorList>
    </citation>
    <scope>NUCLEOTIDE SEQUENCE [LARGE SCALE GENOMIC DNA]</scope>
    <source>
        <strain evidence="1">ISE/inbred ISE</strain>
    </source>
</reference>
<comment type="caution">
    <text evidence="1">The sequence shown here is derived from an EMBL/GenBank/DDBJ whole genome shotgun (WGS) entry which is preliminary data.</text>
</comment>
<evidence type="ECO:0000313" key="1">
    <source>
        <dbReference type="EMBL" id="CDL95134.1"/>
    </source>
</evidence>
<dbReference type="AlphaFoldDB" id="W6NGW8"/>
<accession>W6NGW8</accession>
<reference evidence="1" key="2">
    <citation type="submission" date="2013-05" db="EMBL/GenBank/DDBJ databases">
        <title>The genome and transcriptome of Haemonchus contortus: a key model parasite for drug and vaccine discovery.</title>
        <authorList>
            <person name="Laing R."/>
            <person name="Kikuchi T."/>
            <person name="Martinelli A."/>
            <person name="Tsai I.J."/>
            <person name="Beech R.N."/>
            <person name="Redman E."/>
            <person name="Holroyd N."/>
            <person name="Bartley D.J."/>
            <person name="Beasley H."/>
            <person name="Britton C."/>
            <person name="Curran D."/>
            <person name="Devaney E."/>
            <person name="Gilabert A."/>
            <person name="Jackson F."/>
            <person name="Hunt M."/>
            <person name="Johnston S."/>
            <person name="Kryukov I."/>
            <person name="Li K."/>
            <person name="Morrison A.A."/>
            <person name="Reid A.J."/>
            <person name="Sargison N."/>
            <person name="Saunders G."/>
            <person name="Wasmuth J.D."/>
            <person name="Wolstenholme A."/>
            <person name="Berriman M."/>
            <person name="Gilleard J.S."/>
            <person name="Cotton J.A."/>
        </authorList>
    </citation>
    <scope>NUCLEOTIDE SEQUENCE [LARGE SCALE GENOMIC DNA]</scope>
    <source>
        <strain evidence="1">ISE/inbred ISE</strain>
    </source>
</reference>
<protein>
    <submittedName>
        <fullName evidence="1">Uncharacterized protein</fullName>
    </submittedName>
</protein>
<dbReference type="EMBL" id="CAVP010058748">
    <property type="protein sequence ID" value="CDL95134.1"/>
    <property type="molecule type" value="Genomic_DNA"/>
</dbReference>
<proteinExistence type="predicted"/>
<name>W6NGW8_HAECO</name>
<organism evidence="1">
    <name type="scientific">Haemonchus contortus</name>
    <name type="common">Barber pole worm</name>
    <dbReference type="NCBI Taxonomy" id="6289"/>
    <lineage>
        <taxon>Eukaryota</taxon>
        <taxon>Metazoa</taxon>
        <taxon>Ecdysozoa</taxon>
        <taxon>Nematoda</taxon>
        <taxon>Chromadorea</taxon>
        <taxon>Rhabditida</taxon>
        <taxon>Rhabditina</taxon>
        <taxon>Rhabditomorpha</taxon>
        <taxon>Strongyloidea</taxon>
        <taxon>Trichostrongylidae</taxon>
        <taxon>Haemonchus</taxon>
    </lineage>
</organism>
<gene>
    <name evidence="1" type="ORF">HCOI_01786200</name>
</gene>